<dbReference type="AlphaFoldDB" id="A0A0P9NJP1"/>
<feature type="non-terminal residue" evidence="2">
    <location>
        <position position="117"/>
    </location>
</feature>
<protein>
    <submittedName>
        <fullName evidence="2">EAL:GAF domain-containing protein</fullName>
    </submittedName>
</protein>
<dbReference type="InterPro" id="IPR035919">
    <property type="entry name" value="EAL_sf"/>
</dbReference>
<name>A0A0P9NJP1_9PSED</name>
<feature type="domain" description="EAL" evidence="1">
    <location>
        <begin position="1"/>
        <end position="117"/>
    </location>
</feature>
<dbReference type="RefSeq" id="WP_144430919.1">
    <property type="nucleotide sequence ID" value="NZ_LJQC01000313.1"/>
</dbReference>
<sequence>ARWQQQGFDFRIAINVTPEDLTGPAFTDRMIRLLGKHKIDPTRFELEFTEGALMHNPAEVRHQLERMRQMGMDVAIDDFGTGYSNWNYLRQLPATTVKLDQSLIRNLASDKTDQRLV</sequence>
<feature type="non-terminal residue" evidence="2">
    <location>
        <position position="1"/>
    </location>
</feature>
<accession>A0A0P9NJP1</accession>
<proteinExistence type="predicted"/>
<keyword evidence="3" id="KW-1185">Reference proteome</keyword>
<dbReference type="InterPro" id="IPR001633">
    <property type="entry name" value="EAL_dom"/>
</dbReference>
<comment type="caution">
    <text evidence="2">The sequence shown here is derived from an EMBL/GenBank/DDBJ whole genome shotgun (WGS) entry which is preliminary data.</text>
</comment>
<dbReference type="Proteomes" id="UP000051335">
    <property type="component" value="Unassembled WGS sequence"/>
</dbReference>
<dbReference type="PROSITE" id="PS50883">
    <property type="entry name" value="EAL"/>
    <property type="match status" value="1"/>
</dbReference>
<dbReference type="InterPro" id="IPR050706">
    <property type="entry name" value="Cyclic-di-GMP_PDE-like"/>
</dbReference>
<dbReference type="CDD" id="cd01948">
    <property type="entry name" value="EAL"/>
    <property type="match status" value="1"/>
</dbReference>
<dbReference type="SMART" id="SM00052">
    <property type="entry name" value="EAL"/>
    <property type="match status" value="1"/>
</dbReference>
<dbReference type="Pfam" id="PF00563">
    <property type="entry name" value="EAL"/>
    <property type="match status" value="1"/>
</dbReference>
<organism evidence="2 3">
    <name type="scientific">Pseudomonas syringae pv. coryli</name>
    <dbReference type="NCBI Taxonomy" id="317659"/>
    <lineage>
        <taxon>Bacteria</taxon>
        <taxon>Pseudomonadati</taxon>
        <taxon>Pseudomonadota</taxon>
        <taxon>Gammaproteobacteria</taxon>
        <taxon>Pseudomonadales</taxon>
        <taxon>Pseudomonadaceae</taxon>
        <taxon>Pseudomonas</taxon>
    </lineage>
</organism>
<evidence type="ECO:0000313" key="2">
    <source>
        <dbReference type="EMBL" id="KPX03504.1"/>
    </source>
</evidence>
<dbReference type="SUPFAM" id="SSF141868">
    <property type="entry name" value="EAL domain-like"/>
    <property type="match status" value="1"/>
</dbReference>
<dbReference type="EMBL" id="LJQC01000313">
    <property type="protein sequence ID" value="KPX03504.1"/>
    <property type="molecule type" value="Genomic_DNA"/>
</dbReference>
<dbReference type="GO" id="GO:0071111">
    <property type="term" value="F:cyclic-guanylate-specific phosphodiesterase activity"/>
    <property type="evidence" value="ECO:0007669"/>
    <property type="project" value="InterPro"/>
</dbReference>
<dbReference type="Gene3D" id="3.20.20.450">
    <property type="entry name" value="EAL domain"/>
    <property type="match status" value="1"/>
</dbReference>
<gene>
    <name evidence="2" type="ORF">ALO75_04170</name>
</gene>
<evidence type="ECO:0000259" key="1">
    <source>
        <dbReference type="PROSITE" id="PS50883"/>
    </source>
</evidence>
<dbReference type="PANTHER" id="PTHR33121:SF19">
    <property type="entry name" value="CYCLIC DI-GMP PHOSPHODIESTERASE PA2567"/>
    <property type="match status" value="1"/>
</dbReference>
<evidence type="ECO:0000313" key="3">
    <source>
        <dbReference type="Proteomes" id="UP000051335"/>
    </source>
</evidence>
<dbReference type="PANTHER" id="PTHR33121">
    <property type="entry name" value="CYCLIC DI-GMP PHOSPHODIESTERASE PDEF"/>
    <property type="match status" value="1"/>
</dbReference>
<reference evidence="2 3" key="1">
    <citation type="submission" date="2015-09" db="EMBL/GenBank/DDBJ databases">
        <title>Genome announcement of multiple Pseudomonas syringae strains.</title>
        <authorList>
            <person name="Thakur S."/>
            <person name="Wang P.W."/>
            <person name="Gong Y."/>
            <person name="Weir B.S."/>
            <person name="Guttman D.S."/>
        </authorList>
    </citation>
    <scope>NUCLEOTIDE SEQUENCE [LARGE SCALE GENOMIC DNA]</scope>
    <source>
        <strain evidence="2 3">ICMP17001</strain>
    </source>
</reference>